<feature type="domain" description="ABC transporter" evidence="10">
    <location>
        <begin position="389"/>
        <end position="625"/>
    </location>
</feature>
<feature type="transmembrane region" description="Helical" evidence="9">
    <location>
        <begin position="293"/>
        <end position="315"/>
    </location>
</feature>
<evidence type="ECO:0000259" key="10">
    <source>
        <dbReference type="PROSITE" id="PS50893"/>
    </source>
</evidence>
<reference evidence="12 13" key="1">
    <citation type="submission" date="2020-11" db="EMBL/GenBank/DDBJ databases">
        <authorList>
            <person name="Lassalle F."/>
        </authorList>
    </citation>
    <scope>NUCLEOTIDE SEQUENCE [LARGE SCALE GENOMIC DNA]</scope>
    <source>
        <strain evidence="12 13">AB21</strain>
    </source>
</reference>
<accession>A0ABM8PZ58</accession>
<keyword evidence="3 9" id="KW-0812">Transmembrane</keyword>
<evidence type="ECO:0000256" key="2">
    <source>
        <dbReference type="ARBA" id="ARBA00005417"/>
    </source>
</evidence>
<dbReference type="InterPro" id="IPR003439">
    <property type="entry name" value="ABC_transporter-like_ATP-bd"/>
</dbReference>
<comment type="subcellular location">
    <subcellularLocation>
        <location evidence="1">Cell membrane</location>
        <topology evidence="1">Multi-pass membrane protein</topology>
    </subcellularLocation>
</comment>
<evidence type="ECO:0000256" key="9">
    <source>
        <dbReference type="SAM" id="Phobius"/>
    </source>
</evidence>
<feature type="region of interest" description="Disordered" evidence="8">
    <location>
        <begin position="1"/>
        <end position="50"/>
    </location>
</feature>
<dbReference type="NCBIfam" id="TIGR02204">
    <property type="entry name" value="MsbA_rel"/>
    <property type="match status" value="1"/>
</dbReference>
<dbReference type="CDD" id="cd18575">
    <property type="entry name" value="ABC_6TM_bac_exporter_ABCB8_10_like"/>
    <property type="match status" value="1"/>
</dbReference>
<dbReference type="SUPFAM" id="SSF52540">
    <property type="entry name" value="P-loop containing nucleoside triphosphate hydrolases"/>
    <property type="match status" value="1"/>
</dbReference>
<dbReference type="PROSITE" id="PS50929">
    <property type="entry name" value="ABC_TM1F"/>
    <property type="match status" value="1"/>
</dbReference>
<dbReference type="Proteomes" id="UP000601041">
    <property type="component" value="Unassembled WGS sequence"/>
</dbReference>
<sequence>MKPQTGWPRLPNSMRSLYRKGAGSTSGAGLRKESDRSGGKVAHSEDRQPKGKAIRPLARLLPYLSRYRGLVMGALFALVLSAATTLALPLAVRRMVDHGFAAADGSFINNYFGMLLGLATLLALASALRYYFVITVGERVVADLRRDVFARVTSLSPAFFDVNQSGEIVSRLTADTTQIKSAFGSAASQALRNTILCLGAMAMMIYTSPQLSGLALGAIPVIVFPLVAFGRSVRKRSRAAQDTLARTSAFAAETIGATRTVQAFNGETAATARYAATVEDAFGAARAAIRSRALLTGFAIFMIFGSIVGVLWYGAQNVLAGTMTAGTLGQFVLYSVIAASALGQLSEVWGELSQAGGAAERLTELLHEIPAVREPASPIPLPRPPRGAVTFENVSFAYPSRENSVTLNNLSLDVRPGETVAIVGPSGAGKSTIFSLLLRFYDPVSGTIRLDGIDLREASLSDLRSRLALVPQDVTIFAASIHDNIAFGSTGVSRDAVRAAAIAAQAHEFIEKLDSGYDTLAGERGVTLSGGQRQRIAIARAILRDAPVLLLDEATSALDAESETLVQKALDGLMKERTTLVIAHRLATVLKADRILVMDEGRIVEEGTHQSLVAKGGLYARLARLQFHDINREAVSAPLA</sequence>
<dbReference type="InterPro" id="IPR003593">
    <property type="entry name" value="AAA+_ATPase"/>
</dbReference>
<dbReference type="InterPro" id="IPR027417">
    <property type="entry name" value="P-loop_NTPase"/>
</dbReference>
<dbReference type="InterPro" id="IPR039421">
    <property type="entry name" value="Type_1_exporter"/>
</dbReference>
<evidence type="ECO:0000256" key="1">
    <source>
        <dbReference type="ARBA" id="ARBA00004651"/>
    </source>
</evidence>
<dbReference type="EMBL" id="CABFWE030000016">
    <property type="protein sequence ID" value="CAD7055780.1"/>
    <property type="molecule type" value="Genomic_DNA"/>
</dbReference>
<evidence type="ECO:0000256" key="6">
    <source>
        <dbReference type="ARBA" id="ARBA00022989"/>
    </source>
</evidence>
<dbReference type="PANTHER" id="PTHR43394:SF1">
    <property type="entry name" value="ATP-BINDING CASSETTE SUB-FAMILY B MEMBER 10, MITOCHONDRIAL"/>
    <property type="match status" value="1"/>
</dbReference>
<gene>
    <name evidence="12" type="ORF">RHAB21_00791</name>
</gene>
<dbReference type="PANTHER" id="PTHR43394">
    <property type="entry name" value="ATP-DEPENDENT PERMEASE MDL1, MITOCHONDRIAL"/>
    <property type="match status" value="1"/>
</dbReference>
<protein>
    <submittedName>
        <fullName evidence="12">ABC transporter</fullName>
    </submittedName>
</protein>
<dbReference type="SMART" id="SM00382">
    <property type="entry name" value="AAA"/>
    <property type="match status" value="1"/>
</dbReference>
<dbReference type="InterPro" id="IPR036640">
    <property type="entry name" value="ABC1_TM_sf"/>
</dbReference>
<evidence type="ECO:0000256" key="8">
    <source>
        <dbReference type="SAM" id="MobiDB-lite"/>
    </source>
</evidence>
<proteinExistence type="inferred from homology"/>
<dbReference type="PROSITE" id="PS00211">
    <property type="entry name" value="ABC_TRANSPORTER_1"/>
    <property type="match status" value="1"/>
</dbReference>
<feature type="transmembrane region" description="Helical" evidence="9">
    <location>
        <begin position="111"/>
        <end position="132"/>
    </location>
</feature>
<dbReference type="Gene3D" id="1.20.1560.10">
    <property type="entry name" value="ABC transporter type 1, transmembrane domain"/>
    <property type="match status" value="1"/>
</dbReference>
<keyword evidence="6 9" id="KW-1133">Transmembrane helix</keyword>
<evidence type="ECO:0000256" key="7">
    <source>
        <dbReference type="ARBA" id="ARBA00023136"/>
    </source>
</evidence>
<dbReference type="RefSeq" id="WP_342345194.1">
    <property type="nucleotide sequence ID" value="NZ_CABFWE030000016.1"/>
</dbReference>
<dbReference type="PROSITE" id="PS50893">
    <property type="entry name" value="ABC_TRANSPORTER_2"/>
    <property type="match status" value="1"/>
</dbReference>
<dbReference type="InterPro" id="IPR011527">
    <property type="entry name" value="ABC1_TM_dom"/>
</dbReference>
<feature type="domain" description="ABC transmembrane type-1" evidence="11">
    <location>
        <begin position="73"/>
        <end position="354"/>
    </location>
</feature>
<dbReference type="Gene3D" id="3.40.50.300">
    <property type="entry name" value="P-loop containing nucleotide triphosphate hydrolases"/>
    <property type="match status" value="1"/>
</dbReference>
<name>A0ABM8PZ58_9HYPH</name>
<evidence type="ECO:0000313" key="12">
    <source>
        <dbReference type="EMBL" id="CAD7055780.1"/>
    </source>
</evidence>
<evidence type="ECO:0000313" key="13">
    <source>
        <dbReference type="Proteomes" id="UP000601041"/>
    </source>
</evidence>
<keyword evidence="7 9" id="KW-0472">Membrane</keyword>
<dbReference type="InterPro" id="IPR017871">
    <property type="entry name" value="ABC_transporter-like_CS"/>
</dbReference>
<evidence type="ECO:0000256" key="3">
    <source>
        <dbReference type="ARBA" id="ARBA00022692"/>
    </source>
</evidence>
<evidence type="ECO:0000259" key="11">
    <source>
        <dbReference type="PROSITE" id="PS50929"/>
    </source>
</evidence>
<keyword evidence="13" id="KW-1185">Reference proteome</keyword>
<keyword evidence="5" id="KW-0067">ATP-binding</keyword>
<comment type="caution">
    <text evidence="12">The sequence shown here is derived from an EMBL/GenBank/DDBJ whole genome shotgun (WGS) entry which is preliminary data.</text>
</comment>
<comment type="similarity">
    <text evidence="2">Belongs to the ABC transporter superfamily.</text>
</comment>
<dbReference type="Pfam" id="PF00664">
    <property type="entry name" value="ABC_membrane"/>
    <property type="match status" value="1"/>
</dbReference>
<dbReference type="Pfam" id="PF00005">
    <property type="entry name" value="ABC_tran"/>
    <property type="match status" value="1"/>
</dbReference>
<feature type="transmembrane region" description="Helical" evidence="9">
    <location>
        <begin position="190"/>
        <end position="207"/>
    </location>
</feature>
<organism evidence="12 13">
    <name type="scientific">Pseudorhizobium halotolerans</name>
    <dbReference type="NCBI Taxonomy" id="1233081"/>
    <lineage>
        <taxon>Bacteria</taxon>
        <taxon>Pseudomonadati</taxon>
        <taxon>Pseudomonadota</taxon>
        <taxon>Alphaproteobacteria</taxon>
        <taxon>Hyphomicrobiales</taxon>
        <taxon>Rhizobiaceae</taxon>
        <taxon>Rhizobium/Agrobacterium group</taxon>
        <taxon>Pseudorhizobium</taxon>
    </lineage>
</organism>
<dbReference type="SUPFAM" id="SSF90123">
    <property type="entry name" value="ABC transporter transmembrane region"/>
    <property type="match status" value="1"/>
</dbReference>
<evidence type="ECO:0000256" key="5">
    <source>
        <dbReference type="ARBA" id="ARBA00022840"/>
    </source>
</evidence>
<keyword evidence="4" id="KW-0547">Nucleotide-binding</keyword>
<evidence type="ECO:0000256" key="4">
    <source>
        <dbReference type="ARBA" id="ARBA00022741"/>
    </source>
</evidence>
<feature type="transmembrane region" description="Helical" evidence="9">
    <location>
        <begin position="69"/>
        <end position="91"/>
    </location>
</feature>
<feature type="compositionally biased region" description="Basic and acidic residues" evidence="8">
    <location>
        <begin position="30"/>
        <end position="49"/>
    </location>
</feature>
<dbReference type="InterPro" id="IPR011918">
    <property type="entry name" value="ABC_MsbA_ATP-bd"/>
</dbReference>
<feature type="transmembrane region" description="Helical" evidence="9">
    <location>
        <begin position="213"/>
        <end position="230"/>
    </location>
</feature>